<sequence length="1644" mass="181329">MPFHLRIVQPTHLGRLSANNGHPPRDGTAVVFGSMLDVRSHTMLCIIHQLSDLSRHAEGIFSSIHSQAVALGKRSAHLQRRLACLHSAVSHLDHKKVPVPVSNLDEESKWTVHYTAAWHQQENVFLPSSRPPCVEDLHREAKLNLKTVLRECDKLRRDGYRSSQYYSQGPTFSSSSSMVCTHSQDDDEEQNLKLSVSSSEEEKLLTGKRSKTPVLQEFSDTHTNWTKSLPLPTPEEKMRLEAQAIQTDVIPINVSGENFDRQASFRRSLIHTDTVVRRPKKVKRRKTITGVPDNIQKELAGAGQTEFRGHSLHIPDDYNPLENCRHSTQRIDTRDFSCQTEEIKVVPPSVRRIRAQKGQGIAALMSSSSGNMSVLSDPAGCSSRMNGELNFRSLPRPGARVCLHSLEQKHEETNQMQDSCVSLPRQLGRLQVDDTVVHLRNNPRSGSFQRPKSQEVRSSQSEVLSNPASVVSPHAAYSMSVIPNAMLSSSSEVIAIHTSQSTGQLDNKMPSHCSTHTKNLCHEHNTSIRGDKHAHSSNNTNLPSPITMISLCDPAMSHNLRNINNGSQAMPYRINTGFNSHSQDSDTRSESSCSDGRQRNGSITSSVNSADNWPCELGENDRGAHSRKQSSAVSSSPVSNMSTCSSEQKADSSSLYSVDHEGYYTSMRMDSGISAGNQNNGIQNPRNSVINIFDKKEAQTTDARSNYSDKSLTRSISLKKPKKPPPPPSRTDSLRRPPKKKIQSNGQVLNETLIASLQQSLQLNLKSKTNSSPSQSPCSDYEDPWVLRSRSQSTVSASSSGMSATATNLYSICAVTPSQSETSSIKSEYTDQWSYLTDYAQSHDDQSKSIATHSQNKSTRLDDYNTCELTYGMRTSMPQVYTGMSKPNVASPEKSCRVTSPSSGYSSQSNTPTTLTPVPAQFKNASPGNGPNKVKPKVPERRSSLVSSVSISSSSTSLSSNTSDSVQQNGKKSTIVLPSSHAPPTPPLTPEPPPPPAMEFVDVDNLPSSPNFPPPPPEATLFPSTSDGTMWLPDSQDTAKYVPINCPPPPPLLSIVPRFAPPLNTKLLKTNTEITHRRKDEDPKFHNTNQNSKQELLRPVVPLVTADVLQTVQLKSVKIFYKKEHEKLAEQVPETKLHDETSSLFSQPSLVPSASFDLKSNIRKNCNTTDEELQYPDNQRNTAKLTTGEISTDKPLLGNREDIDQTSAHNGSTITSEISLPQEKSSTSQFTPNASPNKKPPPVSKKPKLFLIVPPPQIDLAAEKIAQVIENEKTMPTAYERDSISGDCEEVKGQKEAEIHSDETVAFTIHPGEASLFSYAVREEETFFAQPPFLEAQNYQKEGDPPAMSEGFDVPDGKSKRIGFVQEKLLKVEDCAEVFEKEDVNSPLFLTSNFVEGNEEPMTPTKPRTTEDLFAVIHRSKRKVLGRKDSDDDPRKNSSPPVTPTGTSPNISTFKQAGSIQRNIRKSSTSSDNFKALLLKKGSRSECGSRMSAAEMLKHTDPRFHRSNSDSSLELPESPTLSSPNNRKAQEEWAKSEGLMPRSMSVSGTRYSRSRTPPSAASSKYNVRSRLQSSPMTVICEGEGEAADVGEGNFTKMPLMCTKSLDRFYKMDSEINESGDTEKNNDKLNIDLMNKLSEVDDADS</sequence>
<feature type="compositionally biased region" description="Pro residues" evidence="1">
    <location>
        <begin position="981"/>
        <end position="997"/>
    </location>
</feature>
<dbReference type="PANTHER" id="PTHR23039:SF3">
    <property type="entry name" value="NHS-LIKE PROTEIN 1"/>
    <property type="match status" value="1"/>
</dbReference>
<protein>
    <recommendedName>
        <fullName evidence="4">NHS-like protein 1</fullName>
    </recommendedName>
</protein>
<feature type="region of interest" description="Disordered" evidence="1">
    <location>
        <begin position="1167"/>
        <end position="1246"/>
    </location>
</feature>
<dbReference type="Proteomes" id="UP001295444">
    <property type="component" value="Chromosome 02"/>
</dbReference>
<dbReference type="Gene3D" id="1.20.5.340">
    <property type="match status" value="1"/>
</dbReference>
<feature type="compositionally biased region" description="Polar residues" evidence="1">
    <location>
        <begin position="897"/>
        <end position="916"/>
    </location>
</feature>
<feature type="compositionally biased region" description="Low complexity" evidence="1">
    <location>
        <begin position="1438"/>
        <end position="1449"/>
    </location>
</feature>
<evidence type="ECO:0000313" key="3">
    <source>
        <dbReference type="Proteomes" id="UP001295444"/>
    </source>
</evidence>
<proteinExistence type="predicted"/>
<feature type="compositionally biased region" description="Polar residues" evidence="1">
    <location>
        <begin position="1450"/>
        <end position="1470"/>
    </location>
</feature>
<evidence type="ECO:0008006" key="4">
    <source>
        <dbReference type="Google" id="ProtNLM"/>
    </source>
</evidence>
<feature type="compositionally biased region" description="Polar residues" evidence="1">
    <location>
        <begin position="769"/>
        <end position="778"/>
    </location>
</feature>
<evidence type="ECO:0000313" key="2">
    <source>
        <dbReference type="EMBL" id="CAH2250535.1"/>
    </source>
</evidence>
<dbReference type="Pfam" id="PF15273">
    <property type="entry name" value="NHS"/>
    <property type="match status" value="1"/>
</dbReference>
<feature type="region of interest" description="Disordered" evidence="1">
    <location>
        <begin position="765"/>
        <end position="784"/>
    </location>
</feature>
<feature type="compositionally biased region" description="Low complexity" evidence="1">
    <location>
        <begin position="629"/>
        <end position="646"/>
    </location>
</feature>
<feature type="compositionally biased region" description="Basic and acidic residues" evidence="1">
    <location>
        <begin position="1426"/>
        <end position="1436"/>
    </location>
</feature>
<feature type="compositionally biased region" description="Polar residues" evidence="1">
    <location>
        <begin position="1205"/>
        <end position="1231"/>
    </location>
</feature>
<feature type="region of interest" description="Disordered" evidence="1">
    <location>
        <begin position="1483"/>
        <end position="1568"/>
    </location>
</feature>
<feature type="compositionally biased region" description="Low complexity" evidence="1">
    <location>
        <begin position="944"/>
        <end position="965"/>
    </location>
</feature>
<feature type="compositionally biased region" description="Low complexity" evidence="1">
    <location>
        <begin position="1547"/>
        <end position="1563"/>
    </location>
</feature>
<dbReference type="PANTHER" id="PTHR23039">
    <property type="entry name" value="NANCE-HORAN SYNDROME PROTEIN"/>
    <property type="match status" value="1"/>
</dbReference>
<feature type="compositionally biased region" description="Polar residues" evidence="1">
    <location>
        <begin position="442"/>
        <end position="465"/>
    </location>
</feature>
<name>A0AAD1REW3_PELCU</name>
<feature type="compositionally biased region" description="Polar residues" evidence="1">
    <location>
        <begin position="700"/>
        <end position="710"/>
    </location>
</feature>
<feature type="region of interest" description="Disordered" evidence="1">
    <location>
        <begin position="697"/>
        <end position="746"/>
    </location>
</feature>
<gene>
    <name evidence="2" type="ORF">PECUL_23A031054</name>
</gene>
<accession>A0AAD1REW3</accession>
<keyword evidence="3" id="KW-1185">Reference proteome</keyword>
<dbReference type="EMBL" id="OW240913">
    <property type="protein sequence ID" value="CAH2250535.1"/>
    <property type="molecule type" value="Genomic_DNA"/>
</dbReference>
<dbReference type="GO" id="GO:0030154">
    <property type="term" value="P:cell differentiation"/>
    <property type="evidence" value="ECO:0007669"/>
    <property type="project" value="TreeGrafter"/>
</dbReference>
<feature type="compositionally biased region" description="Basic and acidic residues" evidence="1">
    <location>
        <begin position="1496"/>
        <end position="1508"/>
    </location>
</feature>
<feature type="region of interest" description="Disordered" evidence="1">
    <location>
        <begin position="440"/>
        <end position="465"/>
    </location>
</feature>
<feature type="region of interest" description="Disordered" evidence="1">
    <location>
        <begin position="562"/>
        <end position="655"/>
    </location>
</feature>
<dbReference type="InterPro" id="IPR024845">
    <property type="entry name" value="NHS-like"/>
</dbReference>
<evidence type="ECO:0000256" key="1">
    <source>
        <dbReference type="SAM" id="MobiDB-lite"/>
    </source>
</evidence>
<feature type="compositionally biased region" description="Low complexity" evidence="1">
    <location>
        <begin position="1509"/>
        <end position="1526"/>
    </location>
</feature>
<organism evidence="2 3">
    <name type="scientific">Pelobates cultripes</name>
    <name type="common">Western spadefoot toad</name>
    <dbReference type="NCBI Taxonomy" id="61616"/>
    <lineage>
        <taxon>Eukaryota</taxon>
        <taxon>Metazoa</taxon>
        <taxon>Chordata</taxon>
        <taxon>Craniata</taxon>
        <taxon>Vertebrata</taxon>
        <taxon>Euteleostomi</taxon>
        <taxon>Amphibia</taxon>
        <taxon>Batrachia</taxon>
        <taxon>Anura</taxon>
        <taxon>Pelobatoidea</taxon>
        <taxon>Pelobatidae</taxon>
        <taxon>Pelobates</taxon>
    </lineage>
</organism>
<feature type="region of interest" description="Disordered" evidence="1">
    <location>
        <begin position="882"/>
        <end position="1021"/>
    </location>
</feature>
<feature type="region of interest" description="Disordered" evidence="1">
    <location>
        <begin position="1423"/>
        <end position="1470"/>
    </location>
</feature>
<feature type="compositionally biased region" description="Polar residues" evidence="1">
    <location>
        <begin position="166"/>
        <end position="182"/>
    </location>
</feature>
<reference evidence="2" key="1">
    <citation type="submission" date="2022-03" db="EMBL/GenBank/DDBJ databases">
        <authorList>
            <person name="Alioto T."/>
            <person name="Alioto T."/>
            <person name="Gomez Garrido J."/>
        </authorList>
    </citation>
    <scope>NUCLEOTIDE SEQUENCE</scope>
</reference>
<feature type="compositionally biased region" description="Polar residues" evidence="1">
    <location>
        <begin position="590"/>
        <end position="611"/>
    </location>
</feature>
<feature type="region of interest" description="Disordered" evidence="1">
    <location>
        <begin position="166"/>
        <end position="209"/>
    </location>
</feature>
<feature type="compositionally biased region" description="Polar residues" evidence="1">
    <location>
        <begin position="1176"/>
        <end position="1190"/>
    </location>
</feature>